<sequence length="407" mass="46164">MPRVSLTQDFLNRLPELVPPSGAAHFFDAEIKGFVLELRASGGATFYFRYRHQGKVRFERIGRLDEMPLADARAKAYQMRALLDAGGDPGLEKRRFDDPPTLQAFVEERYLPYARQRKRSWATDATMLRHHILPAFGAWRMDRIRRADVIAWHQRLKEQGYAAGTCNRALVLLKFIYNCAIRWEVLPKDANPCVGVELFEDHGARERYLSAEEAQRLLAVIEKNRNTQVGQIIQLLLYTGARKRELLDARWEEIDFERRILTIPASRSKSKKTHVVPLSDAALSILRQIRAARQEDCPWVFVNPATGKPPVSIFYAWDSIRKQAGLPEVRLHDLRHSFASFLINAGRSLFEVQKLLGHYDPKVTMRYAHLSPQAMLEAVNVVGRAVQRPSNAQAPGPAGAGPAEPGA</sequence>
<dbReference type="InterPro" id="IPR013762">
    <property type="entry name" value="Integrase-like_cat_sf"/>
</dbReference>
<dbReference type="Pfam" id="PF14659">
    <property type="entry name" value="Phage_int_SAM_3"/>
    <property type="match status" value="1"/>
</dbReference>
<dbReference type="PANTHER" id="PTHR30629:SF2">
    <property type="entry name" value="PROPHAGE INTEGRASE INTS-RELATED"/>
    <property type="match status" value="1"/>
</dbReference>
<evidence type="ECO:0000256" key="3">
    <source>
        <dbReference type="ARBA" id="ARBA00023125"/>
    </source>
</evidence>
<dbReference type="Gene3D" id="1.10.443.10">
    <property type="entry name" value="Intergrase catalytic core"/>
    <property type="match status" value="1"/>
</dbReference>
<comment type="similarity">
    <text evidence="1">Belongs to the 'phage' integrase family.</text>
</comment>
<dbReference type="Gene3D" id="1.10.150.130">
    <property type="match status" value="1"/>
</dbReference>
<evidence type="ECO:0000313" key="6">
    <source>
        <dbReference type="EMBL" id="TCS98737.1"/>
    </source>
</evidence>
<comment type="caution">
    <text evidence="6">The sequence shown here is derived from an EMBL/GenBank/DDBJ whole genome shotgun (WGS) entry which is preliminary data.</text>
</comment>
<dbReference type="CDD" id="cd00796">
    <property type="entry name" value="INT_Rci_Hp1_C"/>
    <property type="match status" value="1"/>
</dbReference>
<evidence type="ECO:0000259" key="5">
    <source>
        <dbReference type="PROSITE" id="PS51898"/>
    </source>
</evidence>
<feature type="domain" description="Tyr recombinase" evidence="5">
    <location>
        <begin position="204"/>
        <end position="380"/>
    </location>
</feature>
<evidence type="ECO:0000313" key="9">
    <source>
        <dbReference type="Proteomes" id="UP000315577"/>
    </source>
</evidence>
<dbReference type="Proteomes" id="UP000295536">
    <property type="component" value="Unassembled WGS sequence"/>
</dbReference>
<accession>A0A4V2UWA7</accession>
<protein>
    <submittedName>
        <fullName evidence="7">Prophage integrase IntS</fullName>
    </submittedName>
    <submittedName>
        <fullName evidence="6">Site-specific recombinase XerD</fullName>
    </submittedName>
</protein>
<dbReference type="Gene3D" id="3.30.160.390">
    <property type="entry name" value="Integrase, DNA-binding domain"/>
    <property type="match status" value="1"/>
</dbReference>
<dbReference type="PANTHER" id="PTHR30629">
    <property type="entry name" value="PROPHAGE INTEGRASE"/>
    <property type="match status" value="1"/>
</dbReference>
<dbReference type="Pfam" id="PF00589">
    <property type="entry name" value="Phage_integrase"/>
    <property type="match status" value="1"/>
</dbReference>
<evidence type="ECO:0000256" key="1">
    <source>
        <dbReference type="ARBA" id="ARBA00008857"/>
    </source>
</evidence>
<name>A0A4V2UWA7_9BURK</name>
<dbReference type="InterPro" id="IPR004107">
    <property type="entry name" value="Integrase_SAM-like_N"/>
</dbReference>
<dbReference type="Pfam" id="PF13356">
    <property type="entry name" value="Arm-DNA-bind_3"/>
    <property type="match status" value="1"/>
</dbReference>
<dbReference type="GO" id="GO:0015074">
    <property type="term" value="P:DNA integration"/>
    <property type="evidence" value="ECO:0007669"/>
    <property type="project" value="UniProtKB-KW"/>
</dbReference>
<dbReference type="SUPFAM" id="SSF56349">
    <property type="entry name" value="DNA breaking-rejoining enzymes"/>
    <property type="match status" value="1"/>
</dbReference>
<keyword evidence="4" id="KW-0233">DNA recombination</keyword>
<reference evidence="7 9" key="2">
    <citation type="submission" date="2019-07" db="EMBL/GenBank/DDBJ databases">
        <title>Tepidimonas ignava SPS-1037 draft genome.</title>
        <authorList>
            <person name="Da Costa M.S."/>
            <person name="Froufe H.J.C."/>
            <person name="Egas C."/>
            <person name="Albuquerque L."/>
        </authorList>
    </citation>
    <scope>NUCLEOTIDE SEQUENCE [LARGE SCALE GENOMIC DNA]</scope>
    <source>
        <strain evidence="7 9">SPS-1037</strain>
    </source>
</reference>
<evidence type="ECO:0000256" key="2">
    <source>
        <dbReference type="ARBA" id="ARBA00022908"/>
    </source>
</evidence>
<keyword evidence="3" id="KW-0238">DNA-binding</keyword>
<dbReference type="InterPro" id="IPR038488">
    <property type="entry name" value="Integrase_DNA-bd_sf"/>
</dbReference>
<keyword evidence="9" id="KW-1185">Reference proteome</keyword>
<reference evidence="6 8" key="1">
    <citation type="submission" date="2019-03" db="EMBL/GenBank/DDBJ databases">
        <title>Genomic Encyclopedia of Type Strains, Phase IV (KMG-IV): sequencing the most valuable type-strain genomes for metagenomic binning, comparative biology and taxonomic classification.</title>
        <authorList>
            <person name="Goeker M."/>
        </authorList>
    </citation>
    <scope>NUCLEOTIDE SEQUENCE [LARGE SCALE GENOMIC DNA]</scope>
    <source>
        <strain evidence="6 8">DSM 12034</strain>
    </source>
</reference>
<keyword evidence="2" id="KW-0229">DNA integration</keyword>
<dbReference type="EMBL" id="VJNC01000013">
    <property type="protein sequence ID" value="TSE20337.1"/>
    <property type="molecule type" value="Genomic_DNA"/>
</dbReference>
<evidence type="ECO:0000313" key="7">
    <source>
        <dbReference type="EMBL" id="TSE20337.1"/>
    </source>
</evidence>
<organism evidence="6 8">
    <name type="scientific">Tepidimonas ignava</name>
    <dbReference type="NCBI Taxonomy" id="114249"/>
    <lineage>
        <taxon>Bacteria</taxon>
        <taxon>Pseudomonadati</taxon>
        <taxon>Pseudomonadota</taxon>
        <taxon>Betaproteobacteria</taxon>
        <taxon>Burkholderiales</taxon>
        <taxon>Tepidimonas</taxon>
    </lineage>
</organism>
<dbReference type="InterPro" id="IPR010998">
    <property type="entry name" value="Integrase_recombinase_N"/>
</dbReference>
<dbReference type="EMBL" id="SMAH01000004">
    <property type="protein sequence ID" value="TCS98737.1"/>
    <property type="molecule type" value="Genomic_DNA"/>
</dbReference>
<dbReference type="PROSITE" id="PS51898">
    <property type="entry name" value="TYR_RECOMBINASE"/>
    <property type="match status" value="1"/>
</dbReference>
<dbReference type="InterPro" id="IPR002104">
    <property type="entry name" value="Integrase_catalytic"/>
</dbReference>
<dbReference type="RefSeq" id="WP_165902809.1">
    <property type="nucleotide sequence ID" value="NZ_SMAH01000004.1"/>
</dbReference>
<evidence type="ECO:0000256" key="4">
    <source>
        <dbReference type="ARBA" id="ARBA00023172"/>
    </source>
</evidence>
<dbReference type="InterPro" id="IPR050808">
    <property type="entry name" value="Phage_Integrase"/>
</dbReference>
<dbReference type="InterPro" id="IPR025166">
    <property type="entry name" value="Integrase_DNA_bind_dom"/>
</dbReference>
<evidence type="ECO:0000313" key="8">
    <source>
        <dbReference type="Proteomes" id="UP000295536"/>
    </source>
</evidence>
<dbReference type="Proteomes" id="UP000315577">
    <property type="component" value="Unassembled WGS sequence"/>
</dbReference>
<dbReference type="InterPro" id="IPR011010">
    <property type="entry name" value="DNA_brk_join_enz"/>
</dbReference>
<dbReference type="GO" id="GO:0003677">
    <property type="term" value="F:DNA binding"/>
    <property type="evidence" value="ECO:0007669"/>
    <property type="project" value="UniProtKB-KW"/>
</dbReference>
<proteinExistence type="inferred from homology"/>
<gene>
    <name evidence="7" type="primary">intS</name>
    <name evidence="6" type="ORF">EDC36_104161</name>
    <name evidence="7" type="ORF">Tigna_01968</name>
</gene>
<dbReference type="GO" id="GO:0006310">
    <property type="term" value="P:DNA recombination"/>
    <property type="evidence" value="ECO:0007669"/>
    <property type="project" value="UniProtKB-KW"/>
</dbReference>
<dbReference type="AlphaFoldDB" id="A0A4V2UWA7"/>